<dbReference type="SUPFAM" id="SSF89360">
    <property type="entry name" value="HesB-like domain"/>
    <property type="match status" value="1"/>
</dbReference>
<evidence type="ECO:0000256" key="1">
    <source>
        <dbReference type="ARBA" id="ARBA00006718"/>
    </source>
</evidence>
<protein>
    <submittedName>
        <fullName evidence="2">Uncharacterized protein</fullName>
    </submittedName>
</protein>
<dbReference type="Gene3D" id="2.60.300.12">
    <property type="entry name" value="HesB-like domain"/>
    <property type="match status" value="1"/>
</dbReference>
<proteinExistence type="inferred from homology"/>
<feature type="non-terminal residue" evidence="2">
    <location>
        <position position="1"/>
    </location>
</feature>
<dbReference type="AlphaFoldDB" id="A0A9D4L459"/>
<dbReference type="GO" id="GO:0005506">
    <property type="term" value="F:iron ion binding"/>
    <property type="evidence" value="ECO:0007669"/>
    <property type="project" value="TreeGrafter"/>
</dbReference>
<evidence type="ECO:0000313" key="2">
    <source>
        <dbReference type="EMBL" id="KAH3851286.1"/>
    </source>
</evidence>
<name>A0A9D4L459_DREPO</name>
<dbReference type="InterPro" id="IPR035903">
    <property type="entry name" value="HesB-like_dom_sf"/>
</dbReference>
<keyword evidence="3" id="KW-1185">Reference proteome</keyword>
<organism evidence="2 3">
    <name type="scientific">Dreissena polymorpha</name>
    <name type="common">Zebra mussel</name>
    <name type="synonym">Mytilus polymorpha</name>
    <dbReference type="NCBI Taxonomy" id="45954"/>
    <lineage>
        <taxon>Eukaryota</taxon>
        <taxon>Metazoa</taxon>
        <taxon>Spiralia</taxon>
        <taxon>Lophotrochozoa</taxon>
        <taxon>Mollusca</taxon>
        <taxon>Bivalvia</taxon>
        <taxon>Autobranchia</taxon>
        <taxon>Heteroconchia</taxon>
        <taxon>Euheterodonta</taxon>
        <taxon>Imparidentia</taxon>
        <taxon>Neoheterodontei</taxon>
        <taxon>Myida</taxon>
        <taxon>Dreissenoidea</taxon>
        <taxon>Dreissenidae</taxon>
        <taxon>Dreissena</taxon>
    </lineage>
</organism>
<dbReference type="PANTHER" id="PTHR43011">
    <property type="entry name" value="IRON-SULFUR CLUSTER ASSEMBLY 2 HOMOLOG, MITOCHONDRIAL"/>
    <property type="match status" value="1"/>
</dbReference>
<gene>
    <name evidence="2" type="ORF">DPMN_093766</name>
</gene>
<comment type="caution">
    <text evidence="2">The sequence shown here is derived from an EMBL/GenBank/DDBJ whole genome shotgun (WGS) entry which is preliminary data.</text>
</comment>
<dbReference type="PANTHER" id="PTHR43011:SF1">
    <property type="entry name" value="IRON-SULFUR CLUSTER ASSEMBLY 2 HOMOLOG, MITOCHONDRIAL"/>
    <property type="match status" value="1"/>
</dbReference>
<reference evidence="2" key="2">
    <citation type="submission" date="2020-11" db="EMBL/GenBank/DDBJ databases">
        <authorList>
            <person name="McCartney M.A."/>
            <person name="Auch B."/>
            <person name="Kono T."/>
            <person name="Mallez S."/>
            <person name="Becker A."/>
            <person name="Gohl D.M."/>
            <person name="Silverstein K.A.T."/>
            <person name="Koren S."/>
            <person name="Bechman K.B."/>
            <person name="Herman A."/>
            <person name="Abrahante J.E."/>
            <person name="Garbe J."/>
        </authorList>
    </citation>
    <scope>NUCLEOTIDE SEQUENCE</scope>
    <source>
        <strain evidence="2">Duluth1</strain>
        <tissue evidence="2">Whole animal</tissue>
    </source>
</reference>
<dbReference type="EMBL" id="JAIWYP010000003">
    <property type="protein sequence ID" value="KAH3851286.1"/>
    <property type="molecule type" value="Genomic_DNA"/>
</dbReference>
<sequence>MFRRINIVRSKISRNVTWSIWRQLCTNSRLLNEASKAAVKTSVKEGLLLSDSCVQRLNRIKGDNSFLRVVVEGGGCSGFQYQFELATELSDQD</sequence>
<accession>A0A9D4L459</accession>
<dbReference type="GO" id="GO:0005739">
    <property type="term" value="C:mitochondrion"/>
    <property type="evidence" value="ECO:0007669"/>
    <property type="project" value="TreeGrafter"/>
</dbReference>
<evidence type="ECO:0000313" key="3">
    <source>
        <dbReference type="Proteomes" id="UP000828390"/>
    </source>
</evidence>
<dbReference type="Proteomes" id="UP000828390">
    <property type="component" value="Unassembled WGS sequence"/>
</dbReference>
<reference evidence="2" key="1">
    <citation type="journal article" date="2019" name="bioRxiv">
        <title>The Genome of the Zebra Mussel, Dreissena polymorpha: A Resource for Invasive Species Research.</title>
        <authorList>
            <person name="McCartney M.A."/>
            <person name="Auch B."/>
            <person name="Kono T."/>
            <person name="Mallez S."/>
            <person name="Zhang Y."/>
            <person name="Obille A."/>
            <person name="Becker A."/>
            <person name="Abrahante J.E."/>
            <person name="Garbe J."/>
            <person name="Badalamenti J.P."/>
            <person name="Herman A."/>
            <person name="Mangelson H."/>
            <person name="Liachko I."/>
            <person name="Sullivan S."/>
            <person name="Sone E.D."/>
            <person name="Koren S."/>
            <person name="Silverstein K.A.T."/>
            <person name="Beckman K.B."/>
            <person name="Gohl D.M."/>
        </authorList>
    </citation>
    <scope>NUCLEOTIDE SEQUENCE</scope>
    <source>
        <strain evidence="2">Duluth1</strain>
        <tissue evidence="2">Whole animal</tissue>
    </source>
</reference>
<dbReference type="GO" id="GO:0051537">
    <property type="term" value="F:2 iron, 2 sulfur cluster binding"/>
    <property type="evidence" value="ECO:0007669"/>
    <property type="project" value="TreeGrafter"/>
</dbReference>
<dbReference type="GO" id="GO:0051539">
    <property type="term" value="F:4 iron, 4 sulfur cluster binding"/>
    <property type="evidence" value="ECO:0007669"/>
    <property type="project" value="TreeGrafter"/>
</dbReference>
<dbReference type="GO" id="GO:0016226">
    <property type="term" value="P:iron-sulfur cluster assembly"/>
    <property type="evidence" value="ECO:0007669"/>
    <property type="project" value="TreeGrafter"/>
</dbReference>
<comment type="similarity">
    <text evidence="1">Belongs to the HesB/IscA family.</text>
</comment>